<evidence type="ECO:0000313" key="4">
    <source>
        <dbReference type="EMBL" id="PRY02573.1"/>
    </source>
</evidence>
<evidence type="ECO:0000256" key="2">
    <source>
        <dbReference type="RuleBase" id="RU003679"/>
    </source>
</evidence>
<dbReference type="PANTHER" id="PTHR23421">
    <property type="entry name" value="BETA-GALACTOSIDASE RELATED"/>
    <property type="match status" value="1"/>
</dbReference>
<evidence type="ECO:0000256" key="1">
    <source>
        <dbReference type="ARBA" id="ARBA00009809"/>
    </source>
</evidence>
<accession>A0A2T0QFE8</accession>
<dbReference type="InterPro" id="IPR001944">
    <property type="entry name" value="Glycoside_Hdrlase_35"/>
</dbReference>
<comment type="caution">
    <text evidence="4">The sequence shown here is derived from an EMBL/GenBank/DDBJ whole genome shotgun (WGS) entry which is preliminary data.</text>
</comment>
<sequence length="827" mass="90084">MSSSARAGMPPSDRPYRASFLSWSHRLGLRTVAGVTTNFDKAQSQTGDQAPRTRRVRVPRAPVVGNAPLDMGHEEGVPGGIRLTKRYVERDGRPWFPVMGEYHFSRDLPERWETELRKMKAGGIGIVATYLLWIVHEEVRGEVRWDGHRDLRRFVETADRVGLKVLIRIGPWAHGETRNGGFPDWLQALPIAHRTNDPGYLELARGWYAAIEEQVRGLFHSEHDPAGPVIGVQVDNELYDQPDHLGRLRALAEEVGMRAPLWVATGWGGAELPKGALLPVYAGYSDGFWEESTTGWPHFGVMHFTFTTVRDDLSVGADLRDAPVSAGNEAALGADDPWPFATCELGGGMQVAYHRRPLVDPEDVSALALTKLGSGSAWQGYYLYHGATQVVGALSTTQESHATGYPNDLPVRDYDFFAPLGAEGGERAHFHRLRRQHLLLDAFGPTIATYPTVLPQGGDTVRWAVRGDGERGYLFVNNQQPALAALADVDGVRFEVEFSERTVTVPSAPFTLRSGVHAAWPLRQRLGGIPALTATAQPITRIDTPRGPVILFAATEGVGVELQLEGVTADTVRGAELRDEGDVLIAVPTSAPGLGAEVVVGDTTLVFLDPATADAVWKGEVDGRESVVVWRGSGWFDGGFRYVAQAHDGVLDVFPPLRGGGLTEVPGEGTVFTRYAVPGEDVSVPVPAPVFDIAALAPVRTGGSVGRLSAPDDDDFAALAPVEVPVDDALFDDAERLLLRLDWTGDAVRVYAGDRLIADQFWYGRDVEVDLAPYREEIRASGLWLRAFAWAPDSGVYVDPRVRPDASAPVLQVREASLTAVRSRSVR</sequence>
<protein>
    <submittedName>
        <fullName evidence="4">Glycosyl hydrolase family 35</fullName>
    </submittedName>
</protein>
<dbReference type="InterPro" id="IPR031330">
    <property type="entry name" value="Gly_Hdrlase_35_cat"/>
</dbReference>
<dbReference type="Gene3D" id="3.20.20.80">
    <property type="entry name" value="Glycosidases"/>
    <property type="match status" value="1"/>
</dbReference>
<evidence type="ECO:0000313" key="5">
    <source>
        <dbReference type="Proteomes" id="UP000237846"/>
    </source>
</evidence>
<dbReference type="EMBL" id="PVZC01000001">
    <property type="protein sequence ID" value="PRY02573.1"/>
    <property type="molecule type" value="Genomic_DNA"/>
</dbReference>
<evidence type="ECO:0000259" key="3">
    <source>
        <dbReference type="Pfam" id="PF01301"/>
    </source>
</evidence>
<dbReference type="PRINTS" id="PR00742">
    <property type="entry name" value="GLHYDRLASE35"/>
</dbReference>
<comment type="similarity">
    <text evidence="1 2">Belongs to the glycosyl hydrolase 35 family.</text>
</comment>
<gene>
    <name evidence="4" type="ORF">CLV72_1011175</name>
</gene>
<dbReference type="OrthoDB" id="9813184at2"/>
<reference evidence="4 5" key="1">
    <citation type="submission" date="2018-03" db="EMBL/GenBank/DDBJ databases">
        <title>Genomic Encyclopedia of Archaeal and Bacterial Type Strains, Phase II (KMG-II): from individual species to whole genera.</title>
        <authorList>
            <person name="Goeker M."/>
        </authorList>
    </citation>
    <scope>NUCLEOTIDE SEQUENCE [LARGE SCALE GENOMIC DNA]</scope>
    <source>
        <strain evidence="4 5">DSM 45601</strain>
    </source>
</reference>
<keyword evidence="4" id="KW-0378">Hydrolase</keyword>
<dbReference type="GO" id="GO:0005975">
    <property type="term" value="P:carbohydrate metabolic process"/>
    <property type="evidence" value="ECO:0007669"/>
    <property type="project" value="InterPro"/>
</dbReference>
<organism evidence="4 5">
    <name type="scientific">Allonocardiopsis opalescens</name>
    <dbReference type="NCBI Taxonomy" id="1144618"/>
    <lineage>
        <taxon>Bacteria</taxon>
        <taxon>Bacillati</taxon>
        <taxon>Actinomycetota</taxon>
        <taxon>Actinomycetes</taxon>
        <taxon>Streptosporangiales</taxon>
        <taxon>Allonocardiopsis</taxon>
    </lineage>
</organism>
<feature type="domain" description="Glycoside hydrolase 35 catalytic" evidence="3">
    <location>
        <begin position="91"/>
        <end position="436"/>
    </location>
</feature>
<dbReference type="GO" id="GO:0004553">
    <property type="term" value="F:hydrolase activity, hydrolyzing O-glycosyl compounds"/>
    <property type="evidence" value="ECO:0007669"/>
    <property type="project" value="InterPro"/>
</dbReference>
<keyword evidence="5" id="KW-1185">Reference proteome</keyword>
<name>A0A2T0QFE8_9ACTN</name>
<dbReference type="Proteomes" id="UP000237846">
    <property type="component" value="Unassembled WGS sequence"/>
</dbReference>
<dbReference type="AlphaFoldDB" id="A0A2T0QFE8"/>
<dbReference type="Pfam" id="PF01301">
    <property type="entry name" value="Glyco_hydro_35"/>
    <property type="match status" value="1"/>
</dbReference>
<dbReference type="SUPFAM" id="SSF51445">
    <property type="entry name" value="(Trans)glycosidases"/>
    <property type="match status" value="1"/>
</dbReference>
<proteinExistence type="inferred from homology"/>
<dbReference type="InterPro" id="IPR017853">
    <property type="entry name" value="GH"/>
</dbReference>